<evidence type="ECO:0000313" key="3">
    <source>
        <dbReference type="Proteomes" id="UP001501323"/>
    </source>
</evidence>
<name>A0ABP9E4V3_9GAMM</name>
<dbReference type="InterPro" id="IPR016181">
    <property type="entry name" value="Acyl_CoA_acyltransferase"/>
</dbReference>
<dbReference type="PANTHER" id="PTHR31435">
    <property type="entry name" value="PROTEIN NATD1"/>
    <property type="match status" value="1"/>
</dbReference>
<keyword evidence="3" id="KW-1185">Reference proteome</keyword>
<dbReference type="InterPro" id="IPR045057">
    <property type="entry name" value="Gcn5-rel_NAT"/>
</dbReference>
<proteinExistence type="predicted"/>
<protein>
    <submittedName>
        <fullName evidence="2">GNAT family N-acetyltransferase</fullName>
    </submittedName>
</protein>
<sequence length="97" mass="10734">MSDNPEQGIDISHEPGQQRFSAMVEGHQARVDYVLAEPVMRITHTVVPEAIGGRGIAGRLVKAALEHARAKGWKVRPECSYADAWMEKHPEYAGLRA</sequence>
<dbReference type="InterPro" id="IPR031165">
    <property type="entry name" value="GNAT_YJDJ"/>
</dbReference>
<reference evidence="3" key="1">
    <citation type="journal article" date="2019" name="Int. J. Syst. Evol. Microbiol.">
        <title>The Global Catalogue of Microorganisms (GCM) 10K type strain sequencing project: providing services to taxonomists for standard genome sequencing and annotation.</title>
        <authorList>
            <consortium name="The Broad Institute Genomics Platform"/>
            <consortium name="The Broad Institute Genome Sequencing Center for Infectious Disease"/>
            <person name="Wu L."/>
            <person name="Ma J."/>
        </authorList>
    </citation>
    <scope>NUCLEOTIDE SEQUENCE [LARGE SCALE GENOMIC DNA]</scope>
    <source>
        <strain evidence="3">JCM 18392</strain>
    </source>
</reference>
<dbReference type="Pfam" id="PF14542">
    <property type="entry name" value="Acetyltransf_CG"/>
    <property type="match status" value="1"/>
</dbReference>
<comment type="caution">
    <text evidence="2">The sequence shown here is derived from an EMBL/GenBank/DDBJ whole genome shotgun (WGS) entry which is preliminary data.</text>
</comment>
<accession>A0ABP9E4V3</accession>
<dbReference type="Proteomes" id="UP001501323">
    <property type="component" value="Unassembled WGS sequence"/>
</dbReference>
<dbReference type="Gene3D" id="3.40.630.30">
    <property type="match status" value="1"/>
</dbReference>
<feature type="domain" description="N-acetyltransferase" evidence="1">
    <location>
        <begin position="12"/>
        <end position="97"/>
    </location>
</feature>
<organism evidence="2 3">
    <name type="scientific">Luteimonas vadosa</name>
    <dbReference type="NCBI Taxonomy" id="1165507"/>
    <lineage>
        <taxon>Bacteria</taxon>
        <taxon>Pseudomonadati</taxon>
        <taxon>Pseudomonadota</taxon>
        <taxon>Gammaproteobacteria</taxon>
        <taxon>Lysobacterales</taxon>
        <taxon>Lysobacteraceae</taxon>
        <taxon>Luteimonas</taxon>
    </lineage>
</organism>
<dbReference type="PROSITE" id="PS51729">
    <property type="entry name" value="GNAT_YJDJ"/>
    <property type="match status" value="1"/>
</dbReference>
<dbReference type="PANTHER" id="PTHR31435:SF9">
    <property type="entry name" value="PROTEIN NATD1"/>
    <property type="match status" value="1"/>
</dbReference>
<evidence type="ECO:0000313" key="2">
    <source>
        <dbReference type="EMBL" id="GAA4867483.1"/>
    </source>
</evidence>
<evidence type="ECO:0000259" key="1">
    <source>
        <dbReference type="PROSITE" id="PS51729"/>
    </source>
</evidence>
<dbReference type="SUPFAM" id="SSF55729">
    <property type="entry name" value="Acyl-CoA N-acyltransferases (Nat)"/>
    <property type="match status" value="1"/>
</dbReference>
<dbReference type="EMBL" id="BAABJY010000002">
    <property type="protein sequence ID" value="GAA4867483.1"/>
    <property type="molecule type" value="Genomic_DNA"/>
</dbReference>
<gene>
    <name evidence="2" type="ORF">GCM10023332_19810</name>
</gene>
<dbReference type="RefSeq" id="WP_345295320.1">
    <property type="nucleotide sequence ID" value="NZ_BAABJY010000002.1"/>
</dbReference>